<proteinExistence type="predicted"/>
<evidence type="ECO:0000313" key="2">
    <source>
        <dbReference type="EMBL" id="TEY38119.1"/>
    </source>
</evidence>
<evidence type="ECO:0000256" key="1">
    <source>
        <dbReference type="SAM" id="MobiDB-lite"/>
    </source>
</evidence>
<name>A0A4Y8CP40_9HELO</name>
<accession>A0A4Y8CP40</accession>
<evidence type="ECO:0000313" key="3">
    <source>
        <dbReference type="Proteomes" id="UP000297299"/>
    </source>
</evidence>
<sequence>MCTVSLPIHTASLKPHYFTPPSHPNPNPTTHERIIDSSGDFHLQVTSTNPPTSIAFIISLGAFSKNTVPTNSTPTSSIPLPIPSFSTISTSSHWKPFSEFCTAFPISPSPNPTSTPTPKTSDQLSFSTLYHIFGLSIQYFKIEDLEPWFTNFWSSRQQNAISTYDMKVLLYPAYIFRHAEAFARITKSLVLEWRSDEMHGANPLTGRAEFRFEHRIWKQLVRIETRILEREITNNLLDPLDHLCNDSCETSGNCMVAYNKSLRECLGTPSIVRRNCSIRDRLESGGIRIWKCTPPLQASDDCSAILCGKPVAKIKKRALHFWEGMCIECVLRTSWGHPLQEQFWEDGRRKRYGTLCPMPHNYQTWKYSYMGPFELISHHVAEQKEREKHQERTKKHGMKFSGQSGFPHASNSNSPKKSHRRSSIAEWTSKNEAVKMKEIETSTDPNRPGTQEITRSFNTSKIAEWTARNLANQARIKEDEAEAEAKAEEEAEAAAG</sequence>
<dbReference type="AlphaFoldDB" id="A0A4Y8CP40"/>
<reference evidence="2 3" key="1">
    <citation type="submission" date="2017-11" db="EMBL/GenBank/DDBJ databases">
        <title>Comparative genomics of Botrytis spp.</title>
        <authorList>
            <person name="Valero-Jimenez C.A."/>
            <person name="Tapia P."/>
            <person name="Veloso J."/>
            <person name="Silva-Moreno E."/>
            <person name="Staats M."/>
            <person name="Valdes J.H."/>
            <person name="Van Kan J.A.L."/>
        </authorList>
    </citation>
    <scope>NUCLEOTIDE SEQUENCE [LARGE SCALE GENOMIC DNA]</scope>
    <source>
        <strain evidence="2 3">MUCL2830</strain>
    </source>
</reference>
<dbReference type="OrthoDB" id="268428at2759"/>
<feature type="compositionally biased region" description="Polar residues" evidence="1">
    <location>
        <begin position="442"/>
        <end position="460"/>
    </location>
</feature>
<gene>
    <name evidence="2" type="ORF">BOTCAL_0497g00090</name>
</gene>
<dbReference type="EMBL" id="PHWZ01000496">
    <property type="protein sequence ID" value="TEY38119.1"/>
    <property type="molecule type" value="Genomic_DNA"/>
</dbReference>
<organism evidence="2 3">
    <name type="scientific">Botryotinia calthae</name>
    <dbReference type="NCBI Taxonomy" id="38488"/>
    <lineage>
        <taxon>Eukaryota</taxon>
        <taxon>Fungi</taxon>
        <taxon>Dikarya</taxon>
        <taxon>Ascomycota</taxon>
        <taxon>Pezizomycotina</taxon>
        <taxon>Leotiomycetes</taxon>
        <taxon>Helotiales</taxon>
        <taxon>Sclerotiniaceae</taxon>
        <taxon>Botryotinia</taxon>
    </lineage>
</organism>
<dbReference type="Proteomes" id="UP000297299">
    <property type="component" value="Unassembled WGS sequence"/>
</dbReference>
<keyword evidence="3" id="KW-1185">Reference proteome</keyword>
<comment type="caution">
    <text evidence="2">The sequence shown here is derived from an EMBL/GenBank/DDBJ whole genome shotgun (WGS) entry which is preliminary data.</text>
</comment>
<feature type="region of interest" description="Disordered" evidence="1">
    <location>
        <begin position="382"/>
        <end position="460"/>
    </location>
</feature>
<feature type="compositionally biased region" description="Polar residues" evidence="1">
    <location>
        <begin position="401"/>
        <end position="415"/>
    </location>
</feature>
<dbReference type="STRING" id="38488.A0A4Y8CP40"/>
<protein>
    <submittedName>
        <fullName evidence="2">Uncharacterized protein</fullName>
    </submittedName>
</protein>